<dbReference type="RefSeq" id="WP_091101255.1">
    <property type="nucleotide sequence ID" value="NZ_FNXE01000039.1"/>
</dbReference>
<protein>
    <submittedName>
        <fullName evidence="2">Uncharacterized protein</fullName>
    </submittedName>
</protein>
<accession>A0A1H6M3N8</accession>
<proteinExistence type="predicted"/>
<keyword evidence="3" id="KW-1185">Reference proteome</keyword>
<feature type="chain" id="PRO_5011445458" evidence="1">
    <location>
        <begin position="39"/>
        <end position="179"/>
    </location>
</feature>
<evidence type="ECO:0000256" key="1">
    <source>
        <dbReference type="SAM" id="SignalP"/>
    </source>
</evidence>
<organism evidence="2 3">
    <name type="scientific">Paenimyroides marinum</name>
    <dbReference type="NCBI Taxonomy" id="1159016"/>
    <lineage>
        <taxon>Bacteria</taxon>
        <taxon>Pseudomonadati</taxon>
        <taxon>Bacteroidota</taxon>
        <taxon>Flavobacteriia</taxon>
        <taxon>Flavobacteriales</taxon>
        <taxon>Flavobacteriaceae</taxon>
        <taxon>Paenimyroides</taxon>
    </lineage>
</organism>
<dbReference type="EMBL" id="FNXE01000039">
    <property type="protein sequence ID" value="SEH95872.1"/>
    <property type="molecule type" value="Genomic_DNA"/>
</dbReference>
<keyword evidence="1" id="KW-0732">Signal</keyword>
<reference evidence="2 3" key="1">
    <citation type="submission" date="2016-10" db="EMBL/GenBank/DDBJ databases">
        <authorList>
            <person name="de Groot N.N."/>
        </authorList>
    </citation>
    <scope>NUCLEOTIDE SEQUENCE [LARGE SCALE GENOMIC DNA]</scope>
    <source>
        <strain evidence="2 3">CGMCC 1.10825</strain>
    </source>
</reference>
<name>A0A1H6M3N8_9FLAO</name>
<dbReference type="OrthoDB" id="1250073at2"/>
<sequence length="179" mass="21408">MKTKIQIWNDMRSYFITLQKKLFIAAFLYMGMSTQVFAQQSLAEAKAPIKIVRDLYFKTSDHTIDAVTDCNGYPEFYTVGQPDAHTQSFRITWYREDQLYTEIYLLKDGRLVYALEEVKRMRLNHYTQSVWRCEYFIKDDRVIDYRSLGHGKTEDDVWEPESILIQFSDRKAELEKIRK</sequence>
<dbReference type="AlphaFoldDB" id="A0A1H6M3N8"/>
<evidence type="ECO:0000313" key="3">
    <source>
        <dbReference type="Proteomes" id="UP000199634"/>
    </source>
</evidence>
<gene>
    <name evidence="2" type="ORF">SAMN02927937_02390</name>
</gene>
<feature type="signal peptide" evidence="1">
    <location>
        <begin position="1"/>
        <end position="38"/>
    </location>
</feature>
<evidence type="ECO:0000313" key="2">
    <source>
        <dbReference type="EMBL" id="SEH95872.1"/>
    </source>
</evidence>
<dbReference type="Proteomes" id="UP000199634">
    <property type="component" value="Unassembled WGS sequence"/>
</dbReference>
<dbReference type="STRING" id="1159016.SAMN02927937_02390"/>